<dbReference type="InterPro" id="IPR003710">
    <property type="entry name" value="ApbA"/>
</dbReference>
<evidence type="ECO:0000259" key="11">
    <source>
        <dbReference type="Pfam" id="PF02558"/>
    </source>
</evidence>
<reference evidence="13 14" key="1">
    <citation type="submission" date="2024-04" db="EMBL/GenBank/DDBJ databases">
        <title>Draft genome sequence of Thalassolituus maritimus NBRC 116585.</title>
        <authorList>
            <person name="Miyakawa T."/>
            <person name="Kusuya Y."/>
            <person name="Miura T."/>
        </authorList>
    </citation>
    <scope>NUCLEOTIDE SEQUENCE [LARGE SCALE GENOMIC DNA]</scope>
    <source>
        <strain evidence="13 14">5NW40-0001</strain>
    </source>
</reference>
<evidence type="ECO:0000256" key="9">
    <source>
        <dbReference type="ARBA" id="ARBA00048793"/>
    </source>
</evidence>
<dbReference type="InterPro" id="IPR013328">
    <property type="entry name" value="6PGD_dom2"/>
</dbReference>
<dbReference type="RefSeq" id="WP_353295587.1">
    <property type="nucleotide sequence ID" value="NZ_BAABWH010000007.1"/>
</dbReference>
<evidence type="ECO:0000256" key="2">
    <source>
        <dbReference type="ARBA" id="ARBA00007870"/>
    </source>
</evidence>
<protein>
    <recommendedName>
        <fullName evidence="4 10">2-dehydropantoate 2-reductase</fullName>
        <ecNumber evidence="3 10">1.1.1.169</ecNumber>
    </recommendedName>
    <alternativeName>
        <fullName evidence="8 10">Ketopantoate reductase</fullName>
    </alternativeName>
</protein>
<comment type="catalytic activity">
    <reaction evidence="9 10">
        <text>(R)-pantoate + NADP(+) = 2-dehydropantoate + NADPH + H(+)</text>
        <dbReference type="Rhea" id="RHEA:16233"/>
        <dbReference type="ChEBI" id="CHEBI:11561"/>
        <dbReference type="ChEBI" id="CHEBI:15378"/>
        <dbReference type="ChEBI" id="CHEBI:15980"/>
        <dbReference type="ChEBI" id="CHEBI:57783"/>
        <dbReference type="ChEBI" id="CHEBI:58349"/>
        <dbReference type="EC" id="1.1.1.169"/>
    </reaction>
</comment>
<keyword evidence="14" id="KW-1185">Reference proteome</keyword>
<dbReference type="PANTHER" id="PTHR43765">
    <property type="entry name" value="2-DEHYDROPANTOATE 2-REDUCTASE-RELATED"/>
    <property type="match status" value="1"/>
</dbReference>
<evidence type="ECO:0000313" key="13">
    <source>
        <dbReference type="EMBL" id="GAA6146366.1"/>
    </source>
</evidence>
<dbReference type="InterPro" id="IPR013332">
    <property type="entry name" value="KPR_N"/>
</dbReference>
<dbReference type="Gene3D" id="3.40.50.720">
    <property type="entry name" value="NAD(P)-binding Rossmann-like Domain"/>
    <property type="match status" value="1"/>
</dbReference>
<evidence type="ECO:0000256" key="3">
    <source>
        <dbReference type="ARBA" id="ARBA00013014"/>
    </source>
</evidence>
<evidence type="ECO:0000256" key="5">
    <source>
        <dbReference type="ARBA" id="ARBA00022655"/>
    </source>
</evidence>
<evidence type="ECO:0000256" key="10">
    <source>
        <dbReference type="RuleBase" id="RU362068"/>
    </source>
</evidence>
<dbReference type="Pfam" id="PF02558">
    <property type="entry name" value="ApbA"/>
    <property type="match status" value="1"/>
</dbReference>
<dbReference type="Proteomes" id="UP001481413">
    <property type="component" value="Unassembled WGS sequence"/>
</dbReference>
<comment type="similarity">
    <text evidence="2 10">Belongs to the ketopantoate reductase family.</text>
</comment>
<evidence type="ECO:0000256" key="7">
    <source>
        <dbReference type="ARBA" id="ARBA00023002"/>
    </source>
</evidence>
<gene>
    <name evidence="13" type="ORF">NBRC116585_24840</name>
</gene>
<dbReference type="SUPFAM" id="SSF51735">
    <property type="entry name" value="NAD(P)-binding Rossmann-fold domains"/>
    <property type="match status" value="1"/>
</dbReference>
<evidence type="ECO:0000256" key="4">
    <source>
        <dbReference type="ARBA" id="ARBA00019465"/>
    </source>
</evidence>
<feature type="domain" description="Ketopantoate reductase C-terminal" evidence="12">
    <location>
        <begin position="174"/>
        <end position="314"/>
    </location>
</feature>
<organism evidence="13 14">
    <name type="scientific">Thalassolituus maritimus</name>
    <dbReference type="NCBI Taxonomy" id="484498"/>
    <lineage>
        <taxon>Bacteria</taxon>
        <taxon>Pseudomonadati</taxon>
        <taxon>Pseudomonadota</taxon>
        <taxon>Gammaproteobacteria</taxon>
        <taxon>Oceanospirillales</taxon>
        <taxon>Oceanospirillaceae</taxon>
        <taxon>Thalassolituus</taxon>
    </lineage>
</organism>
<dbReference type="InterPro" id="IPR036291">
    <property type="entry name" value="NAD(P)-bd_dom_sf"/>
</dbReference>
<keyword evidence="7 10" id="KW-0560">Oxidoreductase</keyword>
<keyword evidence="5 10" id="KW-0566">Pantothenate biosynthesis</keyword>
<comment type="pathway">
    <text evidence="1 10">Cofactor biosynthesis; (R)-pantothenate biosynthesis; (R)-pantoate from 3-methyl-2-oxobutanoate: step 2/2.</text>
</comment>
<keyword evidence="6 10" id="KW-0521">NADP</keyword>
<name>A0ABQ0A1U4_9GAMM</name>
<dbReference type="Gene3D" id="1.10.1040.10">
    <property type="entry name" value="N-(1-d-carboxylethyl)-l-norvaline Dehydrogenase, domain 2"/>
    <property type="match status" value="1"/>
</dbReference>
<accession>A0ABQ0A1U4</accession>
<dbReference type="Pfam" id="PF08546">
    <property type="entry name" value="ApbA_C"/>
    <property type="match status" value="1"/>
</dbReference>
<dbReference type="NCBIfam" id="TIGR00745">
    <property type="entry name" value="apbA_panE"/>
    <property type="match status" value="1"/>
</dbReference>
<evidence type="ECO:0000256" key="6">
    <source>
        <dbReference type="ARBA" id="ARBA00022857"/>
    </source>
</evidence>
<dbReference type="InterPro" id="IPR013752">
    <property type="entry name" value="KPA_reductase"/>
</dbReference>
<feature type="domain" description="Ketopantoate reductase N-terminal" evidence="11">
    <location>
        <begin position="3"/>
        <end position="144"/>
    </location>
</feature>
<dbReference type="EC" id="1.1.1.169" evidence="3 10"/>
<dbReference type="EMBL" id="BAABWH010000007">
    <property type="protein sequence ID" value="GAA6146366.1"/>
    <property type="molecule type" value="Genomic_DNA"/>
</dbReference>
<sequence>MNVVVLGAGAVGCYLGAVLSNQHSVTLIGREKLVNEFNQNKRLQLTDYEGRNSDFCELTVTDQPDSLAAADLILLTVKCLSVHEAAHQIQAFAADTTPVLCLQNGIGSDDMLRHLNNPIIRGTVGFNVAPMGRGVFHRGTEGDVRAEASLPQHIADSLNLAFLSMGFPFSTTRDFEALQWAKLQLNLNNAINALSDKPLKQELETLGYRRVLSMAMSELMAIVRQERIRLPKLTKLPPSWIPLSLRIPDSWFRKVASSMLAIDPQARSSMWEDLNNQRMTEIDYLNGAVVRAGRDVGIPTPVNRVLVRLIKEIESGRRQPGLSSEELLHEIRHPTY</sequence>
<evidence type="ECO:0000259" key="12">
    <source>
        <dbReference type="Pfam" id="PF08546"/>
    </source>
</evidence>
<dbReference type="PANTHER" id="PTHR43765:SF2">
    <property type="entry name" value="2-DEHYDROPANTOATE 2-REDUCTASE"/>
    <property type="match status" value="1"/>
</dbReference>
<dbReference type="InterPro" id="IPR050838">
    <property type="entry name" value="Ketopantoate_reductase"/>
</dbReference>
<proteinExistence type="inferred from homology"/>
<comment type="caution">
    <text evidence="13">The sequence shown here is derived from an EMBL/GenBank/DDBJ whole genome shotgun (WGS) entry which is preliminary data.</text>
</comment>
<evidence type="ECO:0000256" key="1">
    <source>
        <dbReference type="ARBA" id="ARBA00004994"/>
    </source>
</evidence>
<dbReference type="SUPFAM" id="SSF48179">
    <property type="entry name" value="6-phosphogluconate dehydrogenase C-terminal domain-like"/>
    <property type="match status" value="1"/>
</dbReference>
<evidence type="ECO:0000313" key="14">
    <source>
        <dbReference type="Proteomes" id="UP001481413"/>
    </source>
</evidence>
<evidence type="ECO:0000256" key="8">
    <source>
        <dbReference type="ARBA" id="ARBA00032024"/>
    </source>
</evidence>
<dbReference type="InterPro" id="IPR008927">
    <property type="entry name" value="6-PGluconate_DH-like_C_sf"/>
</dbReference>
<comment type="function">
    <text evidence="10">Catalyzes the NADPH-dependent reduction of ketopantoate into pantoic acid.</text>
</comment>